<feature type="chain" id="PRO_5012060851" description="DUF7906 domain-containing protein" evidence="2">
    <location>
        <begin position="22"/>
        <end position="1029"/>
    </location>
</feature>
<dbReference type="Pfam" id="PF25483">
    <property type="entry name" value="DUF7906"/>
    <property type="match status" value="1"/>
</dbReference>
<keyword evidence="1" id="KW-0812">Transmembrane</keyword>
<dbReference type="Proteomes" id="UP000232323">
    <property type="component" value="Unassembled WGS sequence"/>
</dbReference>
<feature type="transmembrane region" description="Helical" evidence="1">
    <location>
        <begin position="996"/>
        <end position="1017"/>
    </location>
</feature>
<gene>
    <name evidence="4" type="ORF">CEUSTIGMA_g8161.t1</name>
</gene>
<protein>
    <recommendedName>
        <fullName evidence="3">DUF7906 domain-containing protein</fullName>
    </recommendedName>
</protein>
<keyword evidence="1" id="KW-1133">Transmembrane helix</keyword>
<keyword evidence="2" id="KW-0732">Signal</keyword>
<name>A0A250XCE4_9CHLO</name>
<evidence type="ECO:0000313" key="5">
    <source>
        <dbReference type="Proteomes" id="UP000232323"/>
    </source>
</evidence>
<dbReference type="AlphaFoldDB" id="A0A250XCE4"/>
<dbReference type="STRING" id="1157962.A0A250XCE4"/>
<dbReference type="EMBL" id="BEGY01000056">
    <property type="protein sequence ID" value="GAX80726.1"/>
    <property type="molecule type" value="Genomic_DNA"/>
</dbReference>
<keyword evidence="1" id="KW-0472">Membrane</keyword>
<evidence type="ECO:0000256" key="1">
    <source>
        <dbReference type="SAM" id="Phobius"/>
    </source>
</evidence>
<dbReference type="InterPro" id="IPR057228">
    <property type="entry name" value="DUF7906"/>
</dbReference>
<feature type="signal peptide" evidence="2">
    <location>
        <begin position="1"/>
        <end position="21"/>
    </location>
</feature>
<evidence type="ECO:0000313" key="4">
    <source>
        <dbReference type="EMBL" id="GAX80726.1"/>
    </source>
</evidence>
<reference evidence="4 5" key="1">
    <citation type="submission" date="2017-08" db="EMBL/GenBank/DDBJ databases">
        <title>Acidophilic green algal genome provides insights into adaptation to an acidic environment.</title>
        <authorList>
            <person name="Hirooka S."/>
            <person name="Hirose Y."/>
            <person name="Kanesaki Y."/>
            <person name="Higuchi S."/>
            <person name="Fujiwara T."/>
            <person name="Onuma R."/>
            <person name="Era A."/>
            <person name="Ohbayashi R."/>
            <person name="Uzuka A."/>
            <person name="Nozaki H."/>
            <person name="Yoshikawa H."/>
            <person name="Miyagishima S.Y."/>
        </authorList>
    </citation>
    <scope>NUCLEOTIDE SEQUENCE [LARGE SCALE GENOMIC DNA]</scope>
    <source>
        <strain evidence="4 5">NIES-2499</strain>
    </source>
</reference>
<keyword evidence="5" id="KW-1185">Reference proteome</keyword>
<dbReference type="PANTHER" id="PTHR31515:SF2">
    <property type="entry name" value="TRANSMEMBRANE PROTEIN"/>
    <property type="match status" value="1"/>
</dbReference>
<proteinExistence type="predicted"/>
<evidence type="ECO:0000256" key="2">
    <source>
        <dbReference type="SAM" id="SignalP"/>
    </source>
</evidence>
<dbReference type="OrthoDB" id="16573at2759"/>
<organism evidence="4 5">
    <name type="scientific">Chlamydomonas eustigma</name>
    <dbReference type="NCBI Taxonomy" id="1157962"/>
    <lineage>
        <taxon>Eukaryota</taxon>
        <taxon>Viridiplantae</taxon>
        <taxon>Chlorophyta</taxon>
        <taxon>core chlorophytes</taxon>
        <taxon>Chlorophyceae</taxon>
        <taxon>CS clade</taxon>
        <taxon>Chlamydomonadales</taxon>
        <taxon>Chlamydomonadaceae</taxon>
        <taxon>Chlamydomonas</taxon>
    </lineage>
</organism>
<sequence length="1029" mass="115331">MIRAFLFVVTIAANLLPAARCEKKSGSKFFDESITWDNDELSRIRVLHNKNFFDKEEFNKHSNVAEYLGLSPVEAIHMPVPLTIVFVGFSNDGNMGVDVSSEGLSDWFSHIDHILPHSRIELADLSCSEDGYCAGLVHGHHEHQKPVHSAVHLNFTCRVMVIQKRAVMATFERAIHAFSRPVDPHIETGAHQVDAKKMEAFINHFVESIGLIAQYTIVVVNPTWSTSEPAYGYRQGVSDKELEYLQQEGSEQMRAMLRVMDIPEPALPDLEPKHSWWGRKDHANYNHNKFSVHDASWVSNTWVEAMEPYLKSEEDQRSRLLKTALESGGKGAAASVQAVRVMRRMDGPLSSIMIEQLLGGGKRLYSNFRTAHPAEDCLVSHWVGLRRWIYIDLTASGNDWGPALGGDGVVNKHSMPRVSNYFGPLAEAKKKARLESRSEVGSQEADMHAELMRTKSERQASTANSEYQAFMLKRKAWDDSRAPGAPPVNSMDEVDKWGRKYKEALLRAELDTYHAWALRHCHQRPDPPMLCADIKEDVDKLRAQLSKLVASGEVTTELHPTHMWDIFGMGQLGEAEHGIHRAEGQRVRDLFMAEMAGIMSKAIRHVIAPPTAVWRHGDLNDGKLGRSPHDVAPPFAKRVLFDVYVITERSKDTQGHFSSDSGAAFDIQAFFSQVQTLQVSGAPGSGSERVHQAFRLNLHQLNMEQDYGIATAFAVSLRTGRPQIPSTQEHMEVSVIMYVDSRELEHHLWPILKEYPSTTEHAVELTVPVFIFRLQRHMAVLIDEHYSAKALENMIIVISNAAQQDEHPTGMMCNGALMSRSHAPEKEALGAVLQFLGGVLPPHMGVNPSGERVIHDWLWSVGAHPLSVTSTGLRYTDIQRDALARSYVLDAVDASVEMVNIGIRALESARISDHMQIHVHKNKDNIVSMLKLYSSVVEHWRAIMSYALLLEWGHMVDLLDRLNHEASEFHRLSVQVATAAEHLKCKGRVNDPAVAYIRPILSCSALVAGAAMVFAFMPRLANFKAPRLN</sequence>
<accession>A0A250XCE4</accession>
<dbReference type="PANTHER" id="PTHR31515">
    <property type="entry name" value="TRANSMEMBRANE PROTEIN-RELATED"/>
    <property type="match status" value="1"/>
</dbReference>
<evidence type="ECO:0000259" key="3">
    <source>
        <dbReference type="Pfam" id="PF25483"/>
    </source>
</evidence>
<feature type="domain" description="DUF7906" evidence="3">
    <location>
        <begin position="373"/>
        <end position="424"/>
    </location>
</feature>
<comment type="caution">
    <text evidence="4">The sequence shown here is derived from an EMBL/GenBank/DDBJ whole genome shotgun (WGS) entry which is preliminary data.</text>
</comment>